<accession>A0A3S9MYP7</accession>
<dbReference type="EMBL" id="CP034549">
    <property type="protein sequence ID" value="AZQ44222.1"/>
    <property type="molecule type" value="Genomic_DNA"/>
</dbReference>
<name>A0A3S9MYP7_9FLAO</name>
<reference evidence="1 2" key="1">
    <citation type="submission" date="2018-12" db="EMBL/GenBank/DDBJ databases">
        <title>Complete genome of Nonlabens sp. MJ115.</title>
        <authorList>
            <person name="Choi H.S."/>
            <person name="Jung J."/>
        </authorList>
    </citation>
    <scope>NUCLEOTIDE SEQUENCE [LARGE SCALE GENOMIC DNA]</scope>
    <source>
        <strain evidence="1 2">MJ115</strain>
    </source>
</reference>
<proteinExistence type="predicted"/>
<dbReference type="Pfam" id="PF08757">
    <property type="entry name" value="CotH"/>
    <property type="match status" value="1"/>
</dbReference>
<protein>
    <recommendedName>
        <fullName evidence="3">Spore coat protein CotH</fullName>
    </recommendedName>
</protein>
<dbReference type="AlphaFoldDB" id="A0A3S9MYP7"/>
<evidence type="ECO:0000313" key="1">
    <source>
        <dbReference type="EMBL" id="AZQ44222.1"/>
    </source>
</evidence>
<dbReference type="OrthoDB" id="9803752at2"/>
<gene>
    <name evidence="1" type="ORF">EJ995_08230</name>
</gene>
<dbReference type="KEGG" id="noj:EJ995_08230"/>
<dbReference type="Proteomes" id="UP000279600">
    <property type="component" value="Chromosome"/>
</dbReference>
<sequence length="414" mass="48753">MKKEIAYGKSKLLLLMFCASISTHCISQQEIAKSKANSFIGHISFQIDDDNPDLAEVVPKDDYVETVFTFKDSTNALFGNVIEGKIRGRGNTTWQTAKKPYQIKLNESVSIAGIPAAKKWILLANYYDKTMLRNSLAFELSRLSQLEFTPDSKFYEVTLNGDSRGLYLLTEKVELQKNRIPKKNTFLLEIEPKDRMDEEDVYVKTEHYQFKIKEPNLVSGEPEYQQIEDFLLKTEDAFLNAKQDNYTAYKDYVDMDSFVDWYIIQEISRNNDASFYSSVYWTWQPGEKLKIGPIWDYDIAFGNINYSNSYKIEGLLFEGNDWLKYIMDDPKFIARRKERYAYFYSKKDALIKFIDDTSNMLQENAQRNHKKYNLLGRKLWPNRVARMTYEEEVNDLKDWLTKRMDYLNNEFVNE</sequence>
<organism evidence="1 2">
    <name type="scientific">Nonlabens ponticola</name>
    <dbReference type="NCBI Taxonomy" id="2496866"/>
    <lineage>
        <taxon>Bacteria</taxon>
        <taxon>Pseudomonadati</taxon>
        <taxon>Bacteroidota</taxon>
        <taxon>Flavobacteriia</taxon>
        <taxon>Flavobacteriales</taxon>
        <taxon>Flavobacteriaceae</taxon>
        <taxon>Nonlabens</taxon>
    </lineage>
</organism>
<dbReference type="InterPro" id="IPR014867">
    <property type="entry name" value="Spore_coat_CotH_CotH2/3/7"/>
</dbReference>
<keyword evidence="2" id="KW-1185">Reference proteome</keyword>
<dbReference type="RefSeq" id="WP_126447447.1">
    <property type="nucleotide sequence ID" value="NZ_CP034549.1"/>
</dbReference>
<evidence type="ECO:0008006" key="3">
    <source>
        <dbReference type="Google" id="ProtNLM"/>
    </source>
</evidence>
<evidence type="ECO:0000313" key="2">
    <source>
        <dbReference type="Proteomes" id="UP000279600"/>
    </source>
</evidence>